<accession>A0A1M4TZK4</accession>
<dbReference type="STRING" id="1123404.SAMN02745784_00944"/>
<keyword evidence="2" id="KW-1185">Reference proteome</keyword>
<dbReference type="AlphaFoldDB" id="A0A1M4TZK4"/>
<dbReference type="EMBL" id="FQTY01000002">
    <property type="protein sequence ID" value="SHE49941.1"/>
    <property type="molecule type" value="Genomic_DNA"/>
</dbReference>
<dbReference type="GeneID" id="90996754"/>
<name>A0A1M4TZK4_9FIRM</name>
<organism evidence="1 2">
    <name type="scientific">Tissierella praeacuta DSM 18095</name>
    <dbReference type="NCBI Taxonomy" id="1123404"/>
    <lineage>
        <taxon>Bacteria</taxon>
        <taxon>Bacillati</taxon>
        <taxon>Bacillota</taxon>
        <taxon>Tissierellia</taxon>
        <taxon>Tissierellales</taxon>
        <taxon>Tissierellaceae</taxon>
        <taxon>Tissierella</taxon>
    </lineage>
</organism>
<gene>
    <name evidence="1" type="ORF">SAMN02745784_00944</name>
</gene>
<reference evidence="2" key="1">
    <citation type="submission" date="2016-11" db="EMBL/GenBank/DDBJ databases">
        <authorList>
            <person name="Varghese N."/>
            <person name="Submissions S."/>
        </authorList>
    </citation>
    <scope>NUCLEOTIDE SEQUENCE [LARGE SCALE GENOMIC DNA]</scope>
    <source>
        <strain evidence="2">DSM 18095</strain>
    </source>
</reference>
<dbReference type="RefSeq" id="WP_072973647.1">
    <property type="nucleotide sequence ID" value="NZ_FQTY01000002.1"/>
</dbReference>
<sequence>MKENKGNSTKDREVVGFTVKEAKEGQKIDQIEGIKIKVRFSDTGLHLEHLVTAYIKEKLLMV</sequence>
<proteinExistence type="predicted"/>
<protein>
    <submittedName>
        <fullName evidence="1">Uncharacterized protein</fullName>
    </submittedName>
</protein>
<evidence type="ECO:0000313" key="2">
    <source>
        <dbReference type="Proteomes" id="UP000184114"/>
    </source>
</evidence>
<dbReference type="Proteomes" id="UP000184114">
    <property type="component" value="Unassembled WGS sequence"/>
</dbReference>
<evidence type="ECO:0000313" key="1">
    <source>
        <dbReference type="EMBL" id="SHE49941.1"/>
    </source>
</evidence>